<gene>
    <name evidence="1" type="ORF">NC653_030944</name>
</gene>
<evidence type="ECO:0000313" key="1">
    <source>
        <dbReference type="EMBL" id="KAJ6974949.1"/>
    </source>
</evidence>
<comment type="caution">
    <text evidence="1">The sequence shown here is derived from an EMBL/GenBank/DDBJ whole genome shotgun (WGS) entry which is preliminary data.</text>
</comment>
<sequence>MKKDVDTVNRCTLLDKSNDYYILGLMACADGSVKEHMCFGSRTDLCRENSLKVDRLCNIV</sequence>
<evidence type="ECO:0000313" key="2">
    <source>
        <dbReference type="Proteomes" id="UP001164929"/>
    </source>
</evidence>
<organism evidence="1 2">
    <name type="scientific">Populus alba x Populus x berolinensis</name>
    <dbReference type="NCBI Taxonomy" id="444605"/>
    <lineage>
        <taxon>Eukaryota</taxon>
        <taxon>Viridiplantae</taxon>
        <taxon>Streptophyta</taxon>
        <taxon>Embryophyta</taxon>
        <taxon>Tracheophyta</taxon>
        <taxon>Spermatophyta</taxon>
        <taxon>Magnoliopsida</taxon>
        <taxon>eudicotyledons</taxon>
        <taxon>Gunneridae</taxon>
        <taxon>Pentapetalae</taxon>
        <taxon>rosids</taxon>
        <taxon>fabids</taxon>
        <taxon>Malpighiales</taxon>
        <taxon>Salicaceae</taxon>
        <taxon>Saliceae</taxon>
        <taxon>Populus</taxon>
    </lineage>
</organism>
<reference evidence="1" key="1">
    <citation type="journal article" date="2023" name="Mol. Ecol. Resour.">
        <title>Chromosome-level genome assembly of a triploid poplar Populus alba 'Berolinensis'.</title>
        <authorList>
            <person name="Chen S."/>
            <person name="Yu Y."/>
            <person name="Wang X."/>
            <person name="Wang S."/>
            <person name="Zhang T."/>
            <person name="Zhou Y."/>
            <person name="He R."/>
            <person name="Meng N."/>
            <person name="Wang Y."/>
            <person name="Liu W."/>
            <person name="Liu Z."/>
            <person name="Liu J."/>
            <person name="Guo Q."/>
            <person name="Huang H."/>
            <person name="Sederoff R.R."/>
            <person name="Wang G."/>
            <person name="Qu G."/>
            <person name="Chen S."/>
        </authorList>
    </citation>
    <scope>NUCLEOTIDE SEQUENCE</scope>
    <source>
        <strain evidence="1">SC-2020</strain>
    </source>
</reference>
<keyword evidence="2" id="KW-1185">Reference proteome</keyword>
<dbReference type="Proteomes" id="UP001164929">
    <property type="component" value="Chromosome 13"/>
</dbReference>
<dbReference type="AlphaFoldDB" id="A0AAD6Q0S8"/>
<accession>A0AAD6Q0S8</accession>
<protein>
    <submittedName>
        <fullName evidence="1">Uncharacterized protein</fullName>
    </submittedName>
</protein>
<name>A0AAD6Q0S8_9ROSI</name>
<proteinExistence type="predicted"/>
<dbReference type="EMBL" id="JAQIZT010000013">
    <property type="protein sequence ID" value="KAJ6974949.1"/>
    <property type="molecule type" value="Genomic_DNA"/>
</dbReference>